<organism evidence="6 7">
    <name type="scientific">Nicrophorus vespilloides</name>
    <name type="common">Boreal carrion beetle</name>
    <dbReference type="NCBI Taxonomy" id="110193"/>
    <lineage>
        <taxon>Eukaryota</taxon>
        <taxon>Metazoa</taxon>
        <taxon>Ecdysozoa</taxon>
        <taxon>Arthropoda</taxon>
        <taxon>Hexapoda</taxon>
        <taxon>Insecta</taxon>
        <taxon>Pterygota</taxon>
        <taxon>Neoptera</taxon>
        <taxon>Endopterygota</taxon>
        <taxon>Coleoptera</taxon>
        <taxon>Polyphaga</taxon>
        <taxon>Staphyliniformia</taxon>
        <taxon>Silphidae</taxon>
        <taxon>Nicrophorinae</taxon>
        <taxon>Nicrophorus</taxon>
    </lineage>
</organism>
<dbReference type="PANTHER" id="PTHR11461">
    <property type="entry name" value="SERINE PROTEASE INHIBITOR, SERPIN"/>
    <property type="match status" value="1"/>
</dbReference>
<accession>A0ABM1MTG5</accession>
<evidence type="ECO:0000256" key="2">
    <source>
        <dbReference type="ARBA" id="ARBA00022900"/>
    </source>
</evidence>
<dbReference type="SUPFAM" id="SSF56574">
    <property type="entry name" value="Serpins"/>
    <property type="match status" value="1"/>
</dbReference>
<dbReference type="Pfam" id="PF00079">
    <property type="entry name" value="Serpin"/>
    <property type="match status" value="1"/>
</dbReference>
<keyword evidence="2" id="KW-0722">Serine protease inhibitor</keyword>
<gene>
    <name evidence="7" type="primary">LOC108563640</name>
</gene>
<feature type="domain" description="Serpin" evidence="5">
    <location>
        <begin position="37"/>
        <end position="404"/>
    </location>
</feature>
<sequence length="414" mass="45598">MVDYWKASFLLVSFVLYLANAQNGIETVSSGLDQFALKLLTQTAEAAGDNLNIALSPFTIWTLLTIISEGANKNTLRELENSLGIPAADKSVFRNNFRALSSDLKRNADGVTLDITNAIFTTNEFPLNTTFQAVSQSTYGVDVIPVDFRNSRGAVNTINNYISRATQNRIPNFVNAADVADAAIFMTSALFFKGQWRYRFDSAQTKPETFYNDAGNSIGRVQMMYQSGPFPYTLVSYLNAHAVELPYGNSDKVSMIVIVPRKGVKLLTVLRAIASRPVSELLNTLDRVQKEFSEEEVDVYLPKFKIESELNLNGVLNKMGINEVFNSEKADLLGIFPQYLYLSRVLQKAVIDVDEEGTIAAAAAGASIVYKTTQPKISANKPFAFFIVDKSTRSIIFAGKVSNPNGICDKCTGN</sequence>
<dbReference type="CDD" id="cd19598">
    <property type="entry name" value="serpin77Ba-like_insects"/>
    <property type="match status" value="1"/>
</dbReference>
<keyword evidence="6" id="KW-1185">Reference proteome</keyword>
<feature type="chain" id="PRO_5046333433" evidence="4">
    <location>
        <begin position="22"/>
        <end position="414"/>
    </location>
</feature>
<dbReference type="InterPro" id="IPR042178">
    <property type="entry name" value="Serpin_sf_1"/>
</dbReference>
<evidence type="ECO:0000256" key="4">
    <source>
        <dbReference type="SAM" id="SignalP"/>
    </source>
</evidence>
<dbReference type="InterPro" id="IPR000215">
    <property type="entry name" value="Serpin_fam"/>
</dbReference>
<dbReference type="Gene3D" id="2.30.39.10">
    <property type="entry name" value="Alpha-1-antitrypsin, domain 1"/>
    <property type="match status" value="1"/>
</dbReference>
<keyword evidence="4" id="KW-0732">Signal</keyword>
<feature type="signal peptide" evidence="4">
    <location>
        <begin position="1"/>
        <end position="21"/>
    </location>
</feature>
<comment type="similarity">
    <text evidence="3">Belongs to the serpin family.</text>
</comment>
<dbReference type="RefSeq" id="XP_017777865.1">
    <property type="nucleotide sequence ID" value="XM_017922376.1"/>
</dbReference>
<evidence type="ECO:0000256" key="3">
    <source>
        <dbReference type="RuleBase" id="RU000411"/>
    </source>
</evidence>
<dbReference type="InterPro" id="IPR042185">
    <property type="entry name" value="Serpin_sf_2"/>
</dbReference>
<reference evidence="7" key="1">
    <citation type="submission" date="2025-08" db="UniProtKB">
        <authorList>
            <consortium name="RefSeq"/>
        </authorList>
    </citation>
    <scope>IDENTIFICATION</scope>
    <source>
        <tissue evidence="7">Whole Larva</tissue>
    </source>
</reference>
<protein>
    <submittedName>
        <fullName evidence="7">Antichymotrypsin-2-like isoform X1</fullName>
    </submittedName>
</protein>
<dbReference type="PANTHER" id="PTHR11461:SF367">
    <property type="entry name" value="GH21475P-RELATED"/>
    <property type="match status" value="1"/>
</dbReference>
<evidence type="ECO:0000313" key="6">
    <source>
        <dbReference type="Proteomes" id="UP000695000"/>
    </source>
</evidence>
<name>A0ABM1MTG5_NICVS</name>
<dbReference type="GeneID" id="108563640"/>
<evidence type="ECO:0000256" key="1">
    <source>
        <dbReference type="ARBA" id="ARBA00022690"/>
    </source>
</evidence>
<proteinExistence type="inferred from homology"/>
<dbReference type="InterPro" id="IPR023796">
    <property type="entry name" value="Serpin_dom"/>
</dbReference>
<keyword evidence="1" id="KW-0646">Protease inhibitor</keyword>
<dbReference type="Gene3D" id="3.30.497.10">
    <property type="entry name" value="Antithrombin, subunit I, domain 2"/>
    <property type="match status" value="1"/>
</dbReference>
<dbReference type="Proteomes" id="UP000695000">
    <property type="component" value="Unplaced"/>
</dbReference>
<dbReference type="Gene3D" id="2.10.310.10">
    <property type="entry name" value="Serpins superfamily"/>
    <property type="match status" value="1"/>
</dbReference>
<evidence type="ECO:0000313" key="7">
    <source>
        <dbReference type="RefSeq" id="XP_017777865.1"/>
    </source>
</evidence>
<evidence type="ECO:0000259" key="5">
    <source>
        <dbReference type="SMART" id="SM00093"/>
    </source>
</evidence>
<dbReference type="SMART" id="SM00093">
    <property type="entry name" value="SERPIN"/>
    <property type="match status" value="1"/>
</dbReference>
<dbReference type="InterPro" id="IPR036186">
    <property type="entry name" value="Serpin_sf"/>
</dbReference>